<dbReference type="OrthoDB" id="555825at2759"/>
<name>A0A150GEE6_GONPE</name>
<accession>A0A150GEE6</accession>
<dbReference type="Proteomes" id="UP000075714">
    <property type="component" value="Unassembled WGS sequence"/>
</dbReference>
<protein>
    <submittedName>
        <fullName evidence="1">Uncharacterized protein</fullName>
    </submittedName>
</protein>
<evidence type="ECO:0000313" key="2">
    <source>
        <dbReference type="Proteomes" id="UP000075714"/>
    </source>
</evidence>
<dbReference type="EMBL" id="LSYV01000030">
    <property type="protein sequence ID" value="KXZ48204.1"/>
    <property type="molecule type" value="Genomic_DNA"/>
</dbReference>
<proteinExistence type="predicted"/>
<keyword evidence="2" id="KW-1185">Reference proteome</keyword>
<reference evidence="2" key="1">
    <citation type="journal article" date="2016" name="Nat. Commun.">
        <title>The Gonium pectorale genome demonstrates co-option of cell cycle regulation during the evolution of multicellularity.</title>
        <authorList>
            <person name="Hanschen E.R."/>
            <person name="Marriage T.N."/>
            <person name="Ferris P.J."/>
            <person name="Hamaji T."/>
            <person name="Toyoda A."/>
            <person name="Fujiyama A."/>
            <person name="Neme R."/>
            <person name="Noguchi H."/>
            <person name="Minakuchi Y."/>
            <person name="Suzuki M."/>
            <person name="Kawai-Toyooka H."/>
            <person name="Smith D.R."/>
            <person name="Sparks H."/>
            <person name="Anderson J."/>
            <person name="Bakaric R."/>
            <person name="Luria V."/>
            <person name="Karger A."/>
            <person name="Kirschner M.W."/>
            <person name="Durand P.M."/>
            <person name="Michod R.E."/>
            <person name="Nozaki H."/>
            <person name="Olson B.J."/>
        </authorList>
    </citation>
    <scope>NUCLEOTIDE SEQUENCE [LARGE SCALE GENOMIC DNA]</scope>
    <source>
        <strain evidence="2">NIES-2863</strain>
    </source>
</reference>
<organism evidence="1 2">
    <name type="scientific">Gonium pectorale</name>
    <name type="common">Green alga</name>
    <dbReference type="NCBI Taxonomy" id="33097"/>
    <lineage>
        <taxon>Eukaryota</taxon>
        <taxon>Viridiplantae</taxon>
        <taxon>Chlorophyta</taxon>
        <taxon>core chlorophytes</taxon>
        <taxon>Chlorophyceae</taxon>
        <taxon>CS clade</taxon>
        <taxon>Chlamydomonadales</taxon>
        <taxon>Volvocaceae</taxon>
        <taxon>Gonium</taxon>
    </lineage>
</organism>
<comment type="caution">
    <text evidence="1">The sequence shown here is derived from an EMBL/GenBank/DDBJ whole genome shotgun (WGS) entry which is preliminary data.</text>
</comment>
<gene>
    <name evidence="1" type="ORF">GPECTOR_29g110</name>
</gene>
<evidence type="ECO:0000313" key="1">
    <source>
        <dbReference type="EMBL" id="KXZ48204.1"/>
    </source>
</evidence>
<dbReference type="AlphaFoldDB" id="A0A150GEE6"/>
<sequence length="101" mass="10923">MTAAVTATGNRSGATFLYYLVQTQIRPPVLTSWRQCRVDCARAVPGSAMLSYGSRKEYDAITVAVQGYRRQRGLGPYPPGGQAFLYLGASDEALLVGDHPL</sequence>